<evidence type="ECO:0000256" key="5">
    <source>
        <dbReference type="ARBA" id="ARBA00022741"/>
    </source>
</evidence>
<comment type="caution">
    <text evidence="9">Lacks conserved residue(s) required for the propagation of feature annotation.</text>
</comment>
<keyword evidence="7 9" id="KW-0067">ATP-binding</keyword>
<keyword evidence="4 9" id="KW-0479">Metal-binding</keyword>
<evidence type="ECO:0000256" key="2">
    <source>
        <dbReference type="ARBA" id="ARBA00022490"/>
    </source>
</evidence>
<comment type="cofactor">
    <cofactor evidence="9">
        <name>Mg(2+)</name>
        <dbReference type="ChEBI" id="CHEBI:18420"/>
    </cofactor>
    <cofactor evidence="9">
        <name>Mn(2+)</name>
        <dbReference type="ChEBI" id="CHEBI:29035"/>
    </cofactor>
    <text evidence="9">Mg(2+). Can also accept Mn(2+).</text>
</comment>
<feature type="active site" description="Proton donor/acceptor" evidence="9">
    <location>
        <position position="119"/>
    </location>
</feature>
<dbReference type="InterPro" id="IPR023865">
    <property type="entry name" value="Aliphatic_acid_kinase_CS"/>
</dbReference>
<dbReference type="HAMAP" id="MF_00020">
    <property type="entry name" value="Acetate_kinase"/>
    <property type="match status" value="1"/>
</dbReference>
<dbReference type="Proteomes" id="UP001519332">
    <property type="component" value="Unassembled WGS sequence"/>
</dbReference>
<dbReference type="GO" id="GO:0008776">
    <property type="term" value="F:acetate kinase activity"/>
    <property type="evidence" value="ECO:0007669"/>
    <property type="project" value="UniProtKB-EC"/>
</dbReference>
<dbReference type="Gene3D" id="3.30.420.40">
    <property type="match status" value="2"/>
</dbReference>
<dbReference type="EMBL" id="JAGINW010000001">
    <property type="protein sequence ID" value="MBP2325766.1"/>
    <property type="molecule type" value="Genomic_DNA"/>
</dbReference>
<evidence type="ECO:0000256" key="9">
    <source>
        <dbReference type="HAMAP-Rule" id="MF_00020"/>
    </source>
</evidence>
<dbReference type="PRINTS" id="PR00471">
    <property type="entry name" value="ACETATEKNASE"/>
</dbReference>
<dbReference type="NCBIfam" id="TIGR00016">
    <property type="entry name" value="ackA"/>
    <property type="match status" value="1"/>
</dbReference>
<reference evidence="11 12" key="1">
    <citation type="submission" date="2021-03" db="EMBL/GenBank/DDBJ databases">
        <title>Sequencing the genomes of 1000 actinobacteria strains.</title>
        <authorList>
            <person name="Klenk H.-P."/>
        </authorList>
    </citation>
    <scope>NUCLEOTIDE SEQUENCE [LARGE SCALE GENOMIC DNA]</scope>
    <source>
        <strain evidence="11 12">DSM 46670</strain>
    </source>
</reference>
<feature type="binding site" evidence="9">
    <location>
        <position position="353"/>
    </location>
    <ligand>
        <name>Mg(2+)</name>
        <dbReference type="ChEBI" id="CHEBI:18420"/>
    </ligand>
</feature>
<evidence type="ECO:0000256" key="6">
    <source>
        <dbReference type="ARBA" id="ARBA00022777"/>
    </source>
</evidence>
<keyword evidence="12" id="KW-1185">Reference proteome</keyword>
<feature type="site" description="Transition state stabilizer" evidence="9">
    <location>
        <position position="212"/>
    </location>
</feature>
<evidence type="ECO:0000256" key="7">
    <source>
        <dbReference type="ARBA" id="ARBA00022840"/>
    </source>
</evidence>
<comment type="subunit">
    <text evidence="9">Homodimer.</text>
</comment>
<feature type="binding site" evidence="9">
    <location>
        <begin position="179"/>
        <end position="183"/>
    </location>
    <ligand>
        <name>ATP</name>
        <dbReference type="ChEBI" id="CHEBI:30616"/>
    </ligand>
</feature>
<comment type="pathway">
    <text evidence="9">Metabolic intermediate biosynthesis; acetyl-CoA biosynthesis; acetyl-CoA from acetate: step 1/2.</text>
</comment>
<keyword evidence="6 9" id="KW-0418">Kinase</keyword>
<comment type="caution">
    <text evidence="11">The sequence shown here is derived from an EMBL/GenBank/DDBJ whole genome shotgun (WGS) entry which is preliminary data.</text>
</comment>
<dbReference type="EC" id="2.7.2.1" evidence="9"/>
<evidence type="ECO:0000313" key="12">
    <source>
        <dbReference type="Proteomes" id="UP001519332"/>
    </source>
</evidence>
<comment type="similarity">
    <text evidence="1 9 10">Belongs to the acetokinase family.</text>
</comment>
<comment type="function">
    <text evidence="9">Catalyzes the formation of acetyl phosphate from acetate and ATP. Can also catalyze the reverse reaction.</text>
</comment>
<feature type="site" description="Transition state stabilizer" evidence="9">
    <location>
        <position position="151"/>
    </location>
</feature>
<sequence>MTVVLTVNPGSSSLQVHVVQTDGDKILAVEKTEEKADQAAAAKTLDTLLGEIDTPIAAVGHRLVHGGPHIRSPSVLTESVIDQARIAAELAPAHVPVTLELLEVARERLPDVPHVLCPDTGFHSDMPELATKYALPEEWRRDFGIRRYGFHGLSYAWATERAAQLLHRPADSVNLLLAHLGGGSSVCAVQGGSSVDTSMGFTPLEGVPMSTRSGSVDPGLLLWLLDRTSLTDVAEGLYHRSGLLGLSDGRSGDTRELVKAAYDGDSVARCAMDIFTRRISQALAAMAVNLKRVDALVFTGEIGWDQPEVRQAVCQDLGRLGIPAGLPVQNPTTDSILSSPYAPVLVLAVEPREELQIARETAVAVQVLNG</sequence>
<evidence type="ECO:0000256" key="8">
    <source>
        <dbReference type="ARBA" id="ARBA00022842"/>
    </source>
</evidence>
<dbReference type="SUPFAM" id="SSF53067">
    <property type="entry name" value="Actin-like ATPase domain"/>
    <property type="match status" value="2"/>
</dbReference>
<keyword evidence="3 9" id="KW-0808">Transferase</keyword>
<feature type="binding site" evidence="9">
    <location>
        <position position="62"/>
    </location>
    <ligand>
        <name>substrate</name>
    </ligand>
</feature>
<evidence type="ECO:0000256" key="3">
    <source>
        <dbReference type="ARBA" id="ARBA00022679"/>
    </source>
</evidence>
<keyword evidence="2 9" id="KW-0963">Cytoplasm</keyword>
<dbReference type="InterPro" id="IPR043129">
    <property type="entry name" value="ATPase_NBD"/>
</dbReference>
<comment type="catalytic activity">
    <reaction evidence="9">
        <text>acetate + ATP = acetyl phosphate + ADP</text>
        <dbReference type="Rhea" id="RHEA:11352"/>
        <dbReference type="ChEBI" id="CHEBI:22191"/>
        <dbReference type="ChEBI" id="CHEBI:30089"/>
        <dbReference type="ChEBI" id="CHEBI:30616"/>
        <dbReference type="ChEBI" id="CHEBI:456216"/>
        <dbReference type="EC" id="2.7.2.1"/>
    </reaction>
</comment>
<name>A0ABS4TPC7_9PSEU</name>
<dbReference type="InterPro" id="IPR004372">
    <property type="entry name" value="Ac/propionate_kinase"/>
</dbReference>
<evidence type="ECO:0000256" key="1">
    <source>
        <dbReference type="ARBA" id="ARBA00008748"/>
    </source>
</evidence>
<evidence type="ECO:0000256" key="10">
    <source>
        <dbReference type="RuleBase" id="RU003835"/>
    </source>
</evidence>
<keyword evidence="5 9" id="KW-0547">Nucleotide-binding</keyword>
<protein>
    <recommendedName>
        <fullName evidence="9">Acetate kinase</fullName>
        <ecNumber evidence="9">2.7.2.1</ecNumber>
    </recommendedName>
    <alternativeName>
        <fullName evidence="9">Acetokinase</fullName>
    </alternativeName>
</protein>
<feature type="binding site" evidence="9">
    <location>
        <begin position="253"/>
        <end position="255"/>
    </location>
    <ligand>
        <name>ATP</name>
        <dbReference type="ChEBI" id="CHEBI:30616"/>
    </ligand>
</feature>
<accession>A0ABS4TPC7</accession>
<proteinExistence type="inferred from homology"/>
<dbReference type="RefSeq" id="WP_209642921.1">
    <property type="nucleotide sequence ID" value="NZ_JAGINW010000001.1"/>
</dbReference>
<dbReference type="PANTHER" id="PTHR21060">
    <property type="entry name" value="ACETATE KINASE"/>
    <property type="match status" value="1"/>
</dbReference>
<dbReference type="PIRSF" id="PIRSF000722">
    <property type="entry name" value="Acetate_prop_kin"/>
    <property type="match status" value="1"/>
</dbReference>
<dbReference type="PROSITE" id="PS01076">
    <property type="entry name" value="ACETATE_KINASE_2"/>
    <property type="match status" value="1"/>
</dbReference>
<dbReference type="PANTHER" id="PTHR21060:SF21">
    <property type="entry name" value="ACETATE KINASE"/>
    <property type="match status" value="1"/>
</dbReference>
<dbReference type="InterPro" id="IPR000890">
    <property type="entry name" value="Aliphatic_acid_kin_short-chain"/>
</dbReference>
<comment type="subcellular location">
    <subcellularLocation>
        <location evidence="9">Cytoplasm</location>
    </subcellularLocation>
</comment>
<organism evidence="11 12">
    <name type="scientific">Kibdelosporangium banguiense</name>
    <dbReference type="NCBI Taxonomy" id="1365924"/>
    <lineage>
        <taxon>Bacteria</taxon>
        <taxon>Bacillati</taxon>
        <taxon>Actinomycetota</taxon>
        <taxon>Actinomycetes</taxon>
        <taxon>Pseudonocardiales</taxon>
        <taxon>Pseudonocardiaceae</taxon>
        <taxon>Kibdelosporangium</taxon>
    </lineage>
</organism>
<gene>
    <name evidence="9" type="primary">ackA</name>
    <name evidence="11" type="ORF">JOF56_006151</name>
</gene>
<dbReference type="Pfam" id="PF00871">
    <property type="entry name" value="Acetate_kinase"/>
    <property type="match status" value="1"/>
</dbReference>
<keyword evidence="8 9" id="KW-0460">Magnesium</keyword>
<evidence type="ECO:0000313" key="11">
    <source>
        <dbReference type="EMBL" id="MBP2325766.1"/>
    </source>
</evidence>
<evidence type="ECO:0000256" key="4">
    <source>
        <dbReference type="ARBA" id="ARBA00022723"/>
    </source>
</evidence>